<reference evidence="6" key="1">
    <citation type="submission" date="2019-09" db="EMBL/GenBank/DDBJ databases">
        <title>Antimicrobial potential of Antarctic Bacteria.</title>
        <authorList>
            <person name="Benaud N."/>
            <person name="Edwards R.J."/>
            <person name="Ferrari B.C."/>
        </authorList>
    </citation>
    <scope>NUCLEOTIDE SEQUENCE [LARGE SCALE GENOMIC DNA]</scope>
    <source>
        <strain evidence="6">INR9</strain>
    </source>
</reference>
<name>A0A7G6YEN5_9MICO</name>
<evidence type="ECO:0000313" key="5">
    <source>
        <dbReference type="EMBL" id="QNE36950.1"/>
    </source>
</evidence>
<dbReference type="InterPro" id="IPR003593">
    <property type="entry name" value="AAA+_ATPase"/>
</dbReference>
<dbReference type="PROSITE" id="PS00211">
    <property type="entry name" value="ABC_TRANSPORTER_1"/>
    <property type="match status" value="1"/>
</dbReference>
<proteinExistence type="predicted"/>
<dbReference type="SMART" id="SM00382">
    <property type="entry name" value="AAA"/>
    <property type="match status" value="1"/>
</dbReference>
<dbReference type="InterPro" id="IPR017871">
    <property type="entry name" value="ABC_transporter-like_CS"/>
</dbReference>
<keyword evidence="1" id="KW-0813">Transport</keyword>
<dbReference type="AlphaFoldDB" id="A0A7G6YEN5"/>
<dbReference type="Gene3D" id="3.40.50.300">
    <property type="entry name" value="P-loop containing nucleotide triphosphate hydrolases"/>
    <property type="match status" value="1"/>
</dbReference>
<dbReference type="InterPro" id="IPR027417">
    <property type="entry name" value="P-loop_NTPase"/>
</dbReference>
<accession>A0A7G6YEN5</accession>
<keyword evidence="3 5" id="KW-0067">ATP-binding</keyword>
<dbReference type="GO" id="GO:0016887">
    <property type="term" value="F:ATP hydrolysis activity"/>
    <property type="evidence" value="ECO:0007669"/>
    <property type="project" value="InterPro"/>
</dbReference>
<organism evidence="5 6">
    <name type="scientific">Leifsonia shinshuensis</name>
    <dbReference type="NCBI Taxonomy" id="150026"/>
    <lineage>
        <taxon>Bacteria</taxon>
        <taxon>Bacillati</taxon>
        <taxon>Actinomycetota</taxon>
        <taxon>Actinomycetes</taxon>
        <taxon>Micrococcales</taxon>
        <taxon>Microbacteriaceae</taxon>
        <taxon>Leifsonia</taxon>
    </lineage>
</organism>
<dbReference type="PROSITE" id="PS50893">
    <property type="entry name" value="ABC_TRANSPORTER_2"/>
    <property type="match status" value="1"/>
</dbReference>
<dbReference type="PANTHER" id="PTHR42788:SF19">
    <property type="entry name" value="ALIPHATIC SULFONATES IMPORT ATP-BINDING PROTEIN SSUB 2"/>
    <property type="match status" value="1"/>
</dbReference>
<dbReference type="Proteomes" id="UP000515511">
    <property type="component" value="Chromosome"/>
</dbReference>
<evidence type="ECO:0000259" key="4">
    <source>
        <dbReference type="PROSITE" id="PS50893"/>
    </source>
</evidence>
<dbReference type="EMBL" id="CP043641">
    <property type="protein sequence ID" value="QNE36950.1"/>
    <property type="molecule type" value="Genomic_DNA"/>
</dbReference>
<dbReference type="PANTHER" id="PTHR42788">
    <property type="entry name" value="TAURINE IMPORT ATP-BINDING PROTEIN-RELATED"/>
    <property type="match status" value="1"/>
</dbReference>
<dbReference type="GO" id="GO:0005524">
    <property type="term" value="F:ATP binding"/>
    <property type="evidence" value="ECO:0007669"/>
    <property type="project" value="UniProtKB-KW"/>
</dbReference>
<dbReference type="KEGG" id="lse:F1C12_18745"/>
<evidence type="ECO:0000256" key="1">
    <source>
        <dbReference type="ARBA" id="ARBA00022448"/>
    </source>
</evidence>
<dbReference type="Pfam" id="PF00005">
    <property type="entry name" value="ABC_tran"/>
    <property type="match status" value="1"/>
</dbReference>
<dbReference type="SUPFAM" id="SSF52540">
    <property type="entry name" value="P-loop containing nucleoside triphosphate hydrolases"/>
    <property type="match status" value="1"/>
</dbReference>
<evidence type="ECO:0000256" key="2">
    <source>
        <dbReference type="ARBA" id="ARBA00022741"/>
    </source>
</evidence>
<dbReference type="RefSeq" id="WP_185276376.1">
    <property type="nucleotide sequence ID" value="NZ_CP043641.1"/>
</dbReference>
<gene>
    <name evidence="5" type="ORF">F1C12_18745</name>
</gene>
<dbReference type="InterPro" id="IPR050166">
    <property type="entry name" value="ABC_transporter_ATP-bind"/>
</dbReference>
<protein>
    <submittedName>
        <fullName evidence="5">ATP-binding cassette domain-containing protein</fullName>
    </submittedName>
</protein>
<sequence length="210" mass="22007">MPVGLSSVGHRFAGSGWLFRGLSLTLTPGRVYSLTGPSGAGKSTLLALLAGWITPAEGVISVPVDARTGWVFQNPHGTPNRTARDHVAFPLLARGQSVAAADAHADSLLDRFGLLALADRPFRALSGGEAQRLMLARGLAAGPDLFLIDEPTAQLDRETARGVNRAIGAIAAHDTIVVVATHDEDTRAACTDHIVLRREPSDEPRAGAAL</sequence>
<feature type="domain" description="ABC transporter" evidence="4">
    <location>
        <begin position="3"/>
        <end position="209"/>
    </location>
</feature>
<evidence type="ECO:0000313" key="6">
    <source>
        <dbReference type="Proteomes" id="UP000515511"/>
    </source>
</evidence>
<evidence type="ECO:0000256" key="3">
    <source>
        <dbReference type="ARBA" id="ARBA00022840"/>
    </source>
</evidence>
<keyword evidence="2" id="KW-0547">Nucleotide-binding</keyword>
<dbReference type="InterPro" id="IPR003439">
    <property type="entry name" value="ABC_transporter-like_ATP-bd"/>
</dbReference>